<dbReference type="EMBL" id="JAAALK010000869">
    <property type="protein sequence ID" value="KAG8044145.1"/>
    <property type="molecule type" value="Genomic_DNA"/>
</dbReference>
<evidence type="ECO:0000313" key="1">
    <source>
        <dbReference type="EMBL" id="KAG8044145.1"/>
    </source>
</evidence>
<evidence type="ECO:0000313" key="2">
    <source>
        <dbReference type="Proteomes" id="UP000729402"/>
    </source>
</evidence>
<organism evidence="1 2">
    <name type="scientific">Zizania palustris</name>
    <name type="common">Northern wild rice</name>
    <dbReference type="NCBI Taxonomy" id="103762"/>
    <lineage>
        <taxon>Eukaryota</taxon>
        <taxon>Viridiplantae</taxon>
        <taxon>Streptophyta</taxon>
        <taxon>Embryophyta</taxon>
        <taxon>Tracheophyta</taxon>
        <taxon>Spermatophyta</taxon>
        <taxon>Magnoliopsida</taxon>
        <taxon>Liliopsida</taxon>
        <taxon>Poales</taxon>
        <taxon>Poaceae</taxon>
        <taxon>BOP clade</taxon>
        <taxon>Oryzoideae</taxon>
        <taxon>Oryzeae</taxon>
        <taxon>Zizaniinae</taxon>
        <taxon>Zizania</taxon>
    </lineage>
</organism>
<proteinExistence type="predicted"/>
<dbReference type="Proteomes" id="UP000729402">
    <property type="component" value="Unassembled WGS sequence"/>
</dbReference>
<gene>
    <name evidence="1" type="ORF">GUJ93_ZPchr0044g38078</name>
</gene>
<comment type="caution">
    <text evidence="1">The sequence shown here is derived from an EMBL/GenBank/DDBJ whole genome shotgun (WGS) entry which is preliminary data.</text>
</comment>
<name>A0A8J5V036_ZIZPA</name>
<keyword evidence="2" id="KW-1185">Reference proteome</keyword>
<sequence>MFQELASKLLPLGYLCDLAFVTAGLDWAGLGWDVHSADNRHSTAQFMVACSRVIAAGKPISLYSVPADLLNLPEDVLFLNFLLKYYCACTTLICISKET</sequence>
<dbReference type="AlphaFoldDB" id="A0A8J5V036"/>
<accession>A0A8J5V036</accession>
<protein>
    <submittedName>
        <fullName evidence="1">Uncharacterized protein</fullName>
    </submittedName>
</protein>
<reference evidence="1" key="2">
    <citation type="submission" date="2021-02" db="EMBL/GenBank/DDBJ databases">
        <authorList>
            <person name="Kimball J.A."/>
            <person name="Haas M.W."/>
            <person name="Macchietto M."/>
            <person name="Kono T."/>
            <person name="Duquette J."/>
            <person name="Shao M."/>
        </authorList>
    </citation>
    <scope>NUCLEOTIDE SEQUENCE</scope>
    <source>
        <tissue evidence="1">Fresh leaf tissue</tissue>
    </source>
</reference>
<reference evidence="1" key="1">
    <citation type="journal article" date="2021" name="bioRxiv">
        <title>Whole Genome Assembly and Annotation of Northern Wild Rice, Zizania palustris L., Supports a Whole Genome Duplication in the Zizania Genus.</title>
        <authorList>
            <person name="Haas M."/>
            <person name="Kono T."/>
            <person name="Macchietto M."/>
            <person name="Millas R."/>
            <person name="McGilp L."/>
            <person name="Shao M."/>
            <person name="Duquette J."/>
            <person name="Hirsch C.N."/>
            <person name="Kimball J."/>
        </authorList>
    </citation>
    <scope>NUCLEOTIDE SEQUENCE</scope>
    <source>
        <tissue evidence="1">Fresh leaf tissue</tissue>
    </source>
</reference>